<feature type="transmembrane region" description="Helical" evidence="7">
    <location>
        <begin position="291"/>
        <end position="310"/>
    </location>
</feature>
<dbReference type="GO" id="GO:0055085">
    <property type="term" value="P:transmembrane transport"/>
    <property type="evidence" value="ECO:0007669"/>
    <property type="project" value="InterPro"/>
</dbReference>
<dbReference type="Pfam" id="PF00528">
    <property type="entry name" value="BPD_transp_1"/>
    <property type="match status" value="1"/>
</dbReference>
<reference evidence="10" key="2">
    <citation type="submission" date="2023-01" db="EMBL/GenBank/DDBJ databases">
        <authorList>
            <person name="Sun Q."/>
            <person name="Evtushenko L."/>
        </authorList>
    </citation>
    <scope>NUCLEOTIDE SEQUENCE</scope>
    <source>
        <strain evidence="10">VKM Ac-1940</strain>
    </source>
</reference>
<dbReference type="Proteomes" id="UP001142291">
    <property type="component" value="Unassembled WGS sequence"/>
</dbReference>
<accession>A0A9W6HMB2</accession>
<evidence type="ECO:0000313" key="11">
    <source>
        <dbReference type="Proteomes" id="UP001142291"/>
    </source>
</evidence>
<keyword evidence="4 7" id="KW-0812">Transmembrane</keyword>
<dbReference type="PANTHER" id="PTHR30193">
    <property type="entry name" value="ABC TRANSPORTER PERMEASE PROTEIN"/>
    <property type="match status" value="1"/>
</dbReference>
<evidence type="ECO:0000256" key="4">
    <source>
        <dbReference type="ARBA" id="ARBA00022692"/>
    </source>
</evidence>
<dbReference type="PANTHER" id="PTHR30193:SF37">
    <property type="entry name" value="INNER MEMBRANE ABC TRANSPORTER PERMEASE PROTEIN YCJO"/>
    <property type="match status" value="1"/>
</dbReference>
<feature type="transmembrane region" description="Helical" evidence="7">
    <location>
        <begin position="35"/>
        <end position="62"/>
    </location>
</feature>
<evidence type="ECO:0000313" key="10">
    <source>
        <dbReference type="EMBL" id="GLJ95374.1"/>
    </source>
</evidence>
<dbReference type="RefSeq" id="WP_204964851.1">
    <property type="nucleotide sequence ID" value="NZ_BAAAUR010000011.1"/>
</dbReference>
<feature type="compositionally biased region" description="Polar residues" evidence="8">
    <location>
        <begin position="350"/>
        <end position="363"/>
    </location>
</feature>
<feature type="transmembrane region" description="Helical" evidence="7">
    <location>
        <begin position="96"/>
        <end position="117"/>
    </location>
</feature>
<dbReference type="EMBL" id="BSER01000008">
    <property type="protein sequence ID" value="GLJ95374.1"/>
    <property type="molecule type" value="Genomic_DNA"/>
</dbReference>
<dbReference type="InterPro" id="IPR051393">
    <property type="entry name" value="ABC_transporter_permease"/>
</dbReference>
<keyword evidence="3" id="KW-1003">Cell membrane</keyword>
<proteinExistence type="inferred from homology"/>
<dbReference type="InterPro" id="IPR000515">
    <property type="entry name" value="MetI-like"/>
</dbReference>
<feature type="transmembrane region" description="Helical" evidence="7">
    <location>
        <begin position="129"/>
        <end position="150"/>
    </location>
</feature>
<dbReference type="SUPFAM" id="SSF160964">
    <property type="entry name" value="MalF N-terminal region-like"/>
    <property type="match status" value="1"/>
</dbReference>
<evidence type="ECO:0000256" key="3">
    <source>
        <dbReference type="ARBA" id="ARBA00022475"/>
    </source>
</evidence>
<dbReference type="CDD" id="cd06261">
    <property type="entry name" value="TM_PBP2"/>
    <property type="match status" value="1"/>
</dbReference>
<name>A0A9W6HMB2_9MICO</name>
<evidence type="ECO:0000259" key="9">
    <source>
        <dbReference type="PROSITE" id="PS50928"/>
    </source>
</evidence>
<evidence type="ECO:0000256" key="6">
    <source>
        <dbReference type="ARBA" id="ARBA00023136"/>
    </source>
</evidence>
<gene>
    <name evidence="10" type="primary">cebF</name>
    <name evidence="10" type="ORF">GCM10017591_14360</name>
</gene>
<dbReference type="GO" id="GO:0005886">
    <property type="term" value="C:plasma membrane"/>
    <property type="evidence" value="ECO:0007669"/>
    <property type="project" value="UniProtKB-SubCell"/>
</dbReference>
<keyword evidence="6 7" id="KW-0472">Membrane</keyword>
<keyword evidence="2 7" id="KW-0813">Transport</keyword>
<evidence type="ECO:0000256" key="5">
    <source>
        <dbReference type="ARBA" id="ARBA00022989"/>
    </source>
</evidence>
<dbReference type="Gene3D" id="1.10.3720.10">
    <property type="entry name" value="MetI-like"/>
    <property type="match status" value="1"/>
</dbReference>
<sequence>MDTTTSPSRGAATRRPKRIGFGSRLSAWDLKLSPYLYISPFFILFLVVGLFPIGYTAVISFMDWDLVRNSGTFVGFDQYITVINDPKFWDALRNTFSIFLLSSVPQLIVAVFIAALLDQNIRAKTFWRMGVLVPYVMAPVAVALVFSNMFGDQYGLINTWLSNIGLSPVMWHSNTFASHIAIATMVNFRWTGYNTLILLAAMQAIPRDYYEAATVDGAGKARQFFAITMPSLRPTLIFVIITSTIGGLQIFDEPRMYDQTGTGGANNQWLTISLWLYDIGWGQWNLGRAAALAWILFLIILVIGVINLFITRNLVRDEGSRATLSRAELRAARRRARASVAGDRAAHASTSSTDRPAQTKVTR</sequence>
<keyword evidence="11" id="KW-1185">Reference proteome</keyword>
<evidence type="ECO:0000256" key="8">
    <source>
        <dbReference type="SAM" id="MobiDB-lite"/>
    </source>
</evidence>
<reference evidence="10" key="1">
    <citation type="journal article" date="2014" name="Int. J. Syst. Evol. Microbiol.">
        <title>Complete genome sequence of Corynebacterium casei LMG S-19264T (=DSM 44701T), isolated from a smear-ripened cheese.</title>
        <authorList>
            <consortium name="US DOE Joint Genome Institute (JGI-PGF)"/>
            <person name="Walter F."/>
            <person name="Albersmeier A."/>
            <person name="Kalinowski J."/>
            <person name="Ruckert C."/>
        </authorList>
    </citation>
    <scope>NUCLEOTIDE SEQUENCE</scope>
    <source>
        <strain evidence="10">VKM Ac-1940</strain>
    </source>
</reference>
<dbReference type="PROSITE" id="PS50928">
    <property type="entry name" value="ABC_TM1"/>
    <property type="match status" value="1"/>
</dbReference>
<comment type="similarity">
    <text evidence="7">Belongs to the binding-protein-dependent transport system permease family.</text>
</comment>
<dbReference type="AlphaFoldDB" id="A0A9W6HMB2"/>
<comment type="subcellular location">
    <subcellularLocation>
        <location evidence="1 7">Cell membrane</location>
        <topology evidence="1 7">Multi-pass membrane protein</topology>
    </subcellularLocation>
</comment>
<evidence type="ECO:0000256" key="1">
    <source>
        <dbReference type="ARBA" id="ARBA00004651"/>
    </source>
</evidence>
<evidence type="ECO:0000256" key="2">
    <source>
        <dbReference type="ARBA" id="ARBA00022448"/>
    </source>
</evidence>
<dbReference type="InterPro" id="IPR035906">
    <property type="entry name" value="MetI-like_sf"/>
</dbReference>
<protein>
    <submittedName>
        <fullName evidence="10">Sugar ABC transporter permease</fullName>
    </submittedName>
</protein>
<feature type="transmembrane region" description="Helical" evidence="7">
    <location>
        <begin position="232"/>
        <end position="251"/>
    </location>
</feature>
<feature type="region of interest" description="Disordered" evidence="8">
    <location>
        <begin position="338"/>
        <end position="363"/>
    </location>
</feature>
<evidence type="ECO:0000256" key="7">
    <source>
        <dbReference type="RuleBase" id="RU363032"/>
    </source>
</evidence>
<feature type="compositionally biased region" description="Low complexity" evidence="8">
    <location>
        <begin position="338"/>
        <end position="349"/>
    </location>
</feature>
<organism evidence="10 11">
    <name type="scientific">Microbacterium dextranolyticum</name>
    <dbReference type="NCBI Taxonomy" id="36806"/>
    <lineage>
        <taxon>Bacteria</taxon>
        <taxon>Bacillati</taxon>
        <taxon>Actinomycetota</taxon>
        <taxon>Actinomycetes</taxon>
        <taxon>Micrococcales</taxon>
        <taxon>Microbacteriaceae</taxon>
        <taxon>Microbacterium</taxon>
    </lineage>
</organism>
<dbReference type="SUPFAM" id="SSF161098">
    <property type="entry name" value="MetI-like"/>
    <property type="match status" value="1"/>
</dbReference>
<comment type="caution">
    <text evidence="10">The sequence shown here is derived from an EMBL/GenBank/DDBJ whole genome shotgun (WGS) entry which is preliminary data.</text>
</comment>
<feature type="domain" description="ABC transmembrane type-1" evidence="9">
    <location>
        <begin position="92"/>
        <end position="307"/>
    </location>
</feature>
<keyword evidence="5 7" id="KW-1133">Transmembrane helix</keyword>